<dbReference type="PANTHER" id="PTHR40942:SF4">
    <property type="entry name" value="CYTOCHROME C5"/>
    <property type="match status" value="1"/>
</dbReference>
<comment type="similarity">
    <text evidence="2">Belongs to the Ap4A hydrolase family.</text>
</comment>
<feature type="domain" description="Calcineurin-like phosphoesterase" evidence="9">
    <location>
        <begin position="5"/>
        <end position="121"/>
    </location>
</feature>
<dbReference type="CDD" id="cd07422">
    <property type="entry name" value="MPP_ApaH"/>
    <property type="match status" value="1"/>
</dbReference>
<evidence type="ECO:0000256" key="3">
    <source>
        <dbReference type="ARBA" id="ARBA00012506"/>
    </source>
</evidence>
<dbReference type="InterPro" id="IPR004843">
    <property type="entry name" value="Calcineurin-like_PHP"/>
</dbReference>
<comment type="catalytic activity">
    <reaction evidence="8">
        <text>P(1),P(4)-bis(5'-adenosyl) tetraphosphate + H2O = 2 ADP + 2 H(+)</text>
        <dbReference type="Rhea" id="RHEA:24252"/>
        <dbReference type="ChEBI" id="CHEBI:15377"/>
        <dbReference type="ChEBI" id="CHEBI:15378"/>
        <dbReference type="ChEBI" id="CHEBI:58141"/>
        <dbReference type="ChEBI" id="CHEBI:456216"/>
        <dbReference type="EC" id="3.6.1.41"/>
    </reaction>
</comment>
<name>A0A3S9SMI1_EIKCO</name>
<evidence type="ECO:0000256" key="6">
    <source>
        <dbReference type="ARBA" id="ARBA00032248"/>
    </source>
</evidence>
<dbReference type="PANTHER" id="PTHR40942">
    <property type="match status" value="1"/>
</dbReference>
<dbReference type="GO" id="GO:0008803">
    <property type="term" value="F:bis(5'-nucleosyl)-tetraphosphatase (symmetrical) activity"/>
    <property type="evidence" value="ECO:0007669"/>
    <property type="project" value="UniProtKB-EC"/>
</dbReference>
<accession>A0A3S9SMI1</accession>
<dbReference type="EMBL" id="CP034670">
    <property type="protein sequence ID" value="AZR60692.1"/>
    <property type="molecule type" value="Genomic_DNA"/>
</dbReference>
<reference evidence="10 11" key="1">
    <citation type="submission" date="2018-12" db="EMBL/GenBank/DDBJ databases">
        <title>Genome sequencing of Eikenella corrodens KCOM 3110 (= JS217).</title>
        <authorList>
            <person name="Koo J.-K."/>
            <person name="Park S.-N."/>
            <person name="Lim Y.K."/>
        </authorList>
    </citation>
    <scope>NUCLEOTIDE SEQUENCE [LARGE SCALE GENOMIC DNA]</scope>
    <source>
        <strain evidence="10 11">KCOM 3110</strain>
    </source>
</reference>
<gene>
    <name evidence="10" type="ORF">ELB75_12190</name>
</gene>
<evidence type="ECO:0000313" key="10">
    <source>
        <dbReference type="EMBL" id="AZR60692.1"/>
    </source>
</evidence>
<evidence type="ECO:0000313" key="11">
    <source>
        <dbReference type="Proteomes" id="UP000282435"/>
    </source>
</evidence>
<dbReference type="InterPro" id="IPR004617">
    <property type="entry name" value="ApaH"/>
</dbReference>
<evidence type="ECO:0000256" key="5">
    <source>
        <dbReference type="ARBA" id="ARBA00031248"/>
    </source>
</evidence>
<dbReference type="InterPro" id="IPR029052">
    <property type="entry name" value="Metallo-depent_PP-like"/>
</dbReference>
<dbReference type="EC" id="3.6.1.41" evidence="3"/>
<evidence type="ECO:0000256" key="2">
    <source>
        <dbReference type="ARBA" id="ARBA00005419"/>
    </source>
</evidence>
<dbReference type="RefSeq" id="WP_126984123.1">
    <property type="nucleotide sequence ID" value="NZ_CP034670.1"/>
</dbReference>
<comment type="function">
    <text evidence="1">Hydrolyzes diadenosine 5',5'''-P1,P4-tetraphosphate to yield ADP.</text>
</comment>
<evidence type="ECO:0000256" key="1">
    <source>
        <dbReference type="ARBA" id="ARBA00003413"/>
    </source>
</evidence>
<evidence type="ECO:0000256" key="8">
    <source>
        <dbReference type="ARBA" id="ARBA00049417"/>
    </source>
</evidence>
<dbReference type="Gene3D" id="3.60.21.10">
    <property type="match status" value="1"/>
</dbReference>
<dbReference type="NCBIfam" id="NF001204">
    <property type="entry name" value="PRK00166.1"/>
    <property type="match status" value="1"/>
</dbReference>
<keyword evidence="4 10" id="KW-0378">Hydrolase</keyword>
<evidence type="ECO:0000259" key="9">
    <source>
        <dbReference type="Pfam" id="PF00149"/>
    </source>
</evidence>
<evidence type="ECO:0000256" key="4">
    <source>
        <dbReference type="ARBA" id="ARBA00022801"/>
    </source>
</evidence>
<dbReference type="SUPFAM" id="SSF56300">
    <property type="entry name" value="Metallo-dependent phosphatases"/>
    <property type="match status" value="1"/>
</dbReference>
<dbReference type="OrthoDB" id="9807890at2"/>
<evidence type="ECO:0000256" key="7">
    <source>
        <dbReference type="ARBA" id="ARBA00033210"/>
    </source>
</evidence>
<dbReference type="Proteomes" id="UP000282435">
    <property type="component" value="Chromosome"/>
</dbReference>
<organism evidence="10 11">
    <name type="scientific">Eikenella corrodens</name>
    <dbReference type="NCBI Taxonomy" id="539"/>
    <lineage>
        <taxon>Bacteria</taxon>
        <taxon>Pseudomonadati</taxon>
        <taxon>Pseudomonadota</taxon>
        <taxon>Betaproteobacteria</taxon>
        <taxon>Neisseriales</taxon>
        <taxon>Neisseriaceae</taxon>
        <taxon>Eikenella</taxon>
    </lineage>
</organism>
<dbReference type="NCBIfam" id="TIGR00668">
    <property type="entry name" value="apaH"/>
    <property type="match status" value="1"/>
</dbReference>
<dbReference type="AlphaFoldDB" id="A0A3S9SMI1"/>
<dbReference type="Pfam" id="PF00149">
    <property type="entry name" value="Metallophos"/>
    <property type="match status" value="1"/>
</dbReference>
<proteinExistence type="inferred from homology"/>
<dbReference type="PIRSF" id="PIRSF000903">
    <property type="entry name" value="B5n-ttraPtase_sm"/>
    <property type="match status" value="1"/>
</dbReference>
<protein>
    <recommendedName>
        <fullName evidence="3">bis(5'-nucleosyl)-tetraphosphatase (symmetrical)</fullName>
        <ecNumber evidence="3">3.6.1.41</ecNumber>
    </recommendedName>
    <alternativeName>
        <fullName evidence="6">Ap4A hydrolase</fullName>
    </alternativeName>
    <alternativeName>
        <fullName evidence="5">Diadenosine 5',5'''-P1,P4-tetraphosphate pyrophosphohydrolase</fullName>
    </alternativeName>
    <alternativeName>
        <fullName evidence="7">Diadenosine tetraphosphatase</fullName>
    </alternativeName>
</protein>
<sequence length="270" mass="30368">MAHYAIGDLQGCFAEFQELLARIGFSHGNDTLWLVGDLVNRGPQSLDCLRYIKQHESSIRTVLGNHDLHLLAIAHGHGKLKRSDTVGDILAAPDRQALLDWLLHQPLMLQHGNNLIVHAGIWPQWTAEEAQSRAAEVAAALQSRPYWFFTHMYGNTPDTDRADNETERLRFATNVFTRMRALYCDGRMDFDYKATLPEMPSDLMPWFRASGRQTLGYQTVFGHWSALGLYRGESVAAIDTGALWGGELTALDLDTQQIFQVASKQPKKFG</sequence>